<comment type="caution">
    <text evidence="1">The sequence shown here is derived from an EMBL/GenBank/DDBJ whole genome shotgun (WGS) entry which is preliminary data.</text>
</comment>
<keyword evidence="2" id="KW-1185">Reference proteome</keyword>
<dbReference type="Proteomes" id="UP000827724">
    <property type="component" value="Unassembled WGS sequence"/>
</dbReference>
<name>A0A9P8TS95_9HYPO</name>
<dbReference type="AlphaFoldDB" id="A0A9P8TS95"/>
<organism evidence="1 2">
    <name type="scientific">Trichoderma cornu-damae</name>
    <dbReference type="NCBI Taxonomy" id="654480"/>
    <lineage>
        <taxon>Eukaryota</taxon>
        <taxon>Fungi</taxon>
        <taxon>Dikarya</taxon>
        <taxon>Ascomycota</taxon>
        <taxon>Pezizomycotina</taxon>
        <taxon>Sordariomycetes</taxon>
        <taxon>Hypocreomycetidae</taxon>
        <taxon>Hypocreales</taxon>
        <taxon>Hypocreaceae</taxon>
        <taxon>Trichoderma</taxon>
    </lineage>
</organism>
<proteinExistence type="predicted"/>
<gene>
    <name evidence="1" type="ORF">Trco_004829</name>
</gene>
<evidence type="ECO:0000313" key="1">
    <source>
        <dbReference type="EMBL" id="KAH6605676.1"/>
    </source>
</evidence>
<dbReference type="EMBL" id="JAIWOZ010000004">
    <property type="protein sequence ID" value="KAH6605676.1"/>
    <property type="molecule type" value="Genomic_DNA"/>
</dbReference>
<accession>A0A9P8TS95</accession>
<evidence type="ECO:0000313" key="2">
    <source>
        <dbReference type="Proteomes" id="UP000827724"/>
    </source>
</evidence>
<sequence>MRRRSARCSRKSLRTIIAGIEAQGLLVADGRVAIVSIAFAVKGSSNRKAITYTTSTPSVRATPAGLPKTSAVPKKFIVEPQYIGADVTLKGKPVTISSMRMPK</sequence>
<protein>
    <submittedName>
        <fullName evidence="1">Uncharacterized protein</fullName>
    </submittedName>
</protein>
<reference evidence="1" key="1">
    <citation type="submission" date="2021-08" db="EMBL/GenBank/DDBJ databases">
        <title>Chromosome-Level Trichoderma cornu-damae using Hi-C Data.</title>
        <authorList>
            <person name="Kim C.S."/>
        </authorList>
    </citation>
    <scope>NUCLEOTIDE SEQUENCE</scope>
    <source>
        <strain evidence="1">KA19-0412C</strain>
    </source>
</reference>